<dbReference type="InterPro" id="IPR032675">
    <property type="entry name" value="LRR_dom_sf"/>
</dbReference>
<organism evidence="2 3">
    <name type="scientific">Steccherinum ochraceum</name>
    <dbReference type="NCBI Taxonomy" id="92696"/>
    <lineage>
        <taxon>Eukaryota</taxon>
        <taxon>Fungi</taxon>
        <taxon>Dikarya</taxon>
        <taxon>Basidiomycota</taxon>
        <taxon>Agaricomycotina</taxon>
        <taxon>Agaricomycetes</taxon>
        <taxon>Polyporales</taxon>
        <taxon>Steccherinaceae</taxon>
        <taxon>Steccherinum</taxon>
    </lineage>
</organism>
<protein>
    <recommendedName>
        <fullName evidence="4">F-box domain-containing protein</fullName>
    </recommendedName>
</protein>
<evidence type="ECO:0000256" key="1">
    <source>
        <dbReference type="SAM" id="MobiDB-lite"/>
    </source>
</evidence>
<feature type="region of interest" description="Disordered" evidence="1">
    <location>
        <begin position="325"/>
        <end position="355"/>
    </location>
</feature>
<accession>A0A4R0R7V5</accession>
<gene>
    <name evidence="2" type="ORF">EIP91_010947</name>
</gene>
<sequence length="466" mass="51903">MCSYASTIKIRRFSQSRSKLSSPPSCVTNDLNIWKGEMSIPPEDAAYQVHRLPSKLWDRIFSYCTSSTGEYIRSISLTTSAFRPLAQPLLFHSIRISCDCSLQNGRRRYTERTEKVSRDLDRLAFIASSDFAFAVRKVDVVVHTRDPPASSGTCDAEVVIDALFTIIPVLTHLTSLTLNKCRPSRSQLSQLTSLAELKTLLLIDCMVDANSFPSSRPSFNLESLRIQLPDNPSLEQTFRSTHSSWTYLLNNRLTQLAIPQEGLSRTFLAALTSPDSTAPKEFPNLWYLSMHPYSHSYPGYLDAFTKLPALQTIHFQRKPQSAGLVRFLNPRPPGSGPSQSRGNTQPGQDDIVSLPKGTLPRLEHVSAPLFALRTFRETSSLKTIDVCEPADSAEALVQLQAMSGLQNVVAVTMRLKELGSGALVATVLESFRQLRNCDVRVWTEGGFSDVAAKEVRSPVFVVCWNR</sequence>
<dbReference type="SUPFAM" id="SSF52047">
    <property type="entry name" value="RNI-like"/>
    <property type="match status" value="1"/>
</dbReference>
<dbReference type="Proteomes" id="UP000292702">
    <property type="component" value="Unassembled WGS sequence"/>
</dbReference>
<keyword evidence="3" id="KW-1185">Reference proteome</keyword>
<proteinExistence type="predicted"/>
<evidence type="ECO:0000313" key="2">
    <source>
        <dbReference type="EMBL" id="TCD59979.1"/>
    </source>
</evidence>
<reference evidence="2 3" key="1">
    <citation type="submission" date="2018-11" db="EMBL/GenBank/DDBJ databases">
        <title>Genome assembly of Steccherinum ochraceum LE-BIN_3174, the white-rot fungus of the Steccherinaceae family (The Residual Polyporoid clade, Polyporales, Basidiomycota).</title>
        <authorList>
            <person name="Fedorova T.V."/>
            <person name="Glazunova O.A."/>
            <person name="Landesman E.O."/>
            <person name="Moiseenko K.V."/>
            <person name="Psurtseva N.V."/>
            <person name="Savinova O.S."/>
            <person name="Shakhova N.V."/>
            <person name="Tyazhelova T.V."/>
            <person name="Vasina D.V."/>
        </authorList>
    </citation>
    <scope>NUCLEOTIDE SEQUENCE [LARGE SCALE GENOMIC DNA]</scope>
    <source>
        <strain evidence="2 3">LE-BIN_3174</strain>
    </source>
</reference>
<dbReference type="AlphaFoldDB" id="A0A4R0R7V5"/>
<dbReference type="OrthoDB" id="2864564at2759"/>
<evidence type="ECO:0008006" key="4">
    <source>
        <dbReference type="Google" id="ProtNLM"/>
    </source>
</evidence>
<dbReference type="Gene3D" id="3.80.10.10">
    <property type="entry name" value="Ribonuclease Inhibitor"/>
    <property type="match status" value="1"/>
</dbReference>
<evidence type="ECO:0000313" key="3">
    <source>
        <dbReference type="Proteomes" id="UP000292702"/>
    </source>
</evidence>
<comment type="caution">
    <text evidence="2">The sequence shown here is derived from an EMBL/GenBank/DDBJ whole genome shotgun (WGS) entry which is preliminary data.</text>
</comment>
<dbReference type="EMBL" id="RWJN01000687">
    <property type="protein sequence ID" value="TCD59979.1"/>
    <property type="molecule type" value="Genomic_DNA"/>
</dbReference>
<name>A0A4R0R7V5_9APHY</name>